<gene>
    <name evidence="1" type="ORF">LCGC14_1119310</name>
</gene>
<dbReference type="EMBL" id="LAZR01005166">
    <property type="protein sequence ID" value="KKN02285.1"/>
    <property type="molecule type" value="Genomic_DNA"/>
</dbReference>
<name>A0A0F9M4I7_9ZZZZ</name>
<feature type="non-terminal residue" evidence="1">
    <location>
        <position position="1"/>
    </location>
</feature>
<comment type="caution">
    <text evidence="1">The sequence shown here is derived from an EMBL/GenBank/DDBJ whole genome shotgun (WGS) entry which is preliminary data.</text>
</comment>
<evidence type="ECO:0000313" key="1">
    <source>
        <dbReference type="EMBL" id="KKN02285.1"/>
    </source>
</evidence>
<reference evidence="1" key="1">
    <citation type="journal article" date="2015" name="Nature">
        <title>Complex archaea that bridge the gap between prokaryotes and eukaryotes.</title>
        <authorList>
            <person name="Spang A."/>
            <person name="Saw J.H."/>
            <person name="Jorgensen S.L."/>
            <person name="Zaremba-Niedzwiedzka K."/>
            <person name="Martijn J."/>
            <person name="Lind A.E."/>
            <person name="van Eijk R."/>
            <person name="Schleper C."/>
            <person name="Guy L."/>
            <person name="Ettema T.J."/>
        </authorList>
    </citation>
    <scope>NUCLEOTIDE SEQUENCE</scope>
</reference>
<accession>A0A0F9M4I7</accession>
<sequence length="56" mass="6251">DDFGYVGSISHISALDDGGCFWSTWNRRTHYLYKHDPRTGEVAFFDHGLGVGQGFG</sequence>
<dbReference type="AlphaFoldDB" id="A0A0F9M4I7"/>
<organism evidence="1">
    <name type="scientific">marine sediment metagenome</name>
    <dbReference type="NCBI Taxonomy" id="412755"/>
    <lineage>
        <taxon>unclassified sequences</taxon>
        <taxon>metagenomes</taxon>
        <taxon>ecological metagenomes</taxon>
    </lineage>
</organism>
<protein>
    <submittedName>
        <fullName evidence="1">Uncharacterized protein</fullName>
    </submittedName>
</protein>
<proteinExistence type="predicted"/>